<sequence>MDSLYIVIPAYNEEETIHKVLDQWYPIVEKYDGGGRSRLVVVDDGSRDNTHEILTSYARENPLLVPLTKENGGHGAAILYGYRYSIEHGADYIFQTDSDGQTLPEEFGQFWQRRKAYEMVIGHRKGRQDGASRVFVTKMLRLVIRICFHVTVTDANTPYRLMRSEALDASLELIPESFNLSNVMISVIFAKKQLPVRYIPITFRPRQGGVNSINLKKICKIGRQAVRDFREMNRKLAGAAEKD</sequence>
<dbReference type="EMBL" id="CP060635">
    <property type="protein sequence ID" value="QNM10283.1"/>
    <property type="molecule type" value="Genomic_DNA"/>
</dbReference>
<protein>
    <submittedName>
        <fullName evidence="2">Glycosyltransferase family 2 protein</fullName>
    </submittedName>
</protein>
<name>A0A7G9GHK1_9FIRM</name>
<dbReference type="SUPFAM" id="SSF53448">
    <property type="entry name" value="Nucleotide-diphospho-sugar transferases"/>
    <property type="match status" value="1"/>
</dbReference>
<dbReference type="CDD" id="cd04179">
    <property type="entry name" value="DPM_DPG-synthase_like"/>
    <property type="match status" value="1"/>
</dbReference>
<proteinExistence type="predicted"/>
<dbReference type="InterPro" id="IPR050256">
    <property type="entry name" value="Glycosyltransferase_2"/>
</dbReference>
<dbReference type="InterPro" id="IPR001173">
    <property type="entry name" value="Glyco_trans_2-like"/>
</dbReference>
<dbReference type="AlphaFoldDB" id="A0A7G9GHK1"/>
<keyword evidence="3" id="KW-1185">Reference proteome</keyword>
<dbReference type="Proteomes" id="UP000515860">
    <property type="component" value="Chromosome"/>
</dbReference>
<evidence type="ECO:0000313" key="2">
    <source>
        <dbReference type="EMBL" id="QNM10283.1"/>
    </source>
</evidence>
<feature type="domain" description="Glycosyltransferase 2-like" evidence="1">
    <location>
        <begin position="6"/>
        <end position="142"/>
    </location>
</feature>
<evidence type="ECO:0000313" key="3">
    <source>
        <dbReference type="Proteomes" id="UP000515860"/>
    </source>
</evidence>
<dbReference type="Gene3D" id="3.90.550.10">
    <property type="entry name" value="Spore Coat Polysaccharide Biosynthesis Protein SpsA, Chain A"/>
    <property type="match status" value="1"/>
</dbReference>
<dbReference type="RefSeq" id="WP_249329635.1">
    <property type="nucleotide sequence ID" value="NZ_CP060635.1"/>
</dbReference>
<organism evidence="2 3">
    <name type="scientific">Wansuia hejianensis</name>
    <dbReference type="NCBI Taxonomy" id="2763667"/>
    <lineage>
        <taxon>Bacteria</taxon>
        <taxon>Bacillati</taxon>
        <taxon>Bacillota</taxon>
        <taxon>Clostridia</taxon>
        <taxon>Lachnospirales</taxon>
        <taxon>Lachnospiraceae</taxon>
        <taxon>Wansuia</taxon>
    </lineage>
</organism>
<dbReference type="Pfam" id="PF00535">
    <property type="entry name" value="Glycos_transf_2"/>
    <property type="match status" value="1"/>
</dbReference>
<dbReference type="PANTHER" id="PTHR48090:SF7">
    <property type="entry name" value="RFBJ PROTEIN"/>
    <property type="match status" value="1"/>
</dbReference>
<reference evidence="2 3" key="1">
    <citation type="submission" date="2020-08" db="EMBL/GenBank/DDBJ databases">
        <authorList>
            <person name="Liu C."/>
            <person name="Sun Q."/>
        </authorList>
    </citation>
    <scope>NUCLEOTIDE SEQUENCE [LARGE SCALE GENOMIC DNA]</scope>
    <source>
        <strain evidence="2 3">NSJ-29</strain>
    </source>
</reference>
<evidence type="ECO:0000259" key="1">
    <source>
        <dbReference type="Pfam" id="PF00535"/>
    </source>
</evidence>
<dbReference type="PANTHER" id="PTHR48090">
    <property type="entry name" value="UNDECAPRENYL-PHOSPHATE 4-DEOXY-4-FORMAMIDO-L-ARABINOSE TRANSFERASE-RELATED"/>
    <property type="match status" value="1"/>
</dbReference>
<accession>A0A7G9GHK1</accession>
<dbReference type="GO" id="GO:0016740">
    <property type="term" value="F:transferase activity"/>
    <property type="evidence" value="ECO:0007669"/>
    <property type="project" value="UniProtKB-KW"/>
</dbReference>
<dbReference type="InterPro" id="IPR029044">
    <property type="entry name" value="Nucleotide-diphossugar_trans"/>
</dbReference>
<keyword evidence="2" id="KW-0808">Transferase</keyword>
<dbReference type="KEGG" id="whj:H9Q79_08480"/>
<gene>
    <name evidence="2" type="ORF">H9Q79_08480</name>
</gene>